<name>A0A3N4URT6_9BURK</name>
<keyword evidence="3" id="KW-1185">Reference proteome</keyword>
<feature type="compositionally biased region" description="Pro residues" evidence="1">
    <location>
        <begin position="8"/>
        <end position="18"/>
    </location>
</feature>
<dbReference type="Proteomes" id="UP000272193">
    <property type="component" value="Unassembled WGS sequence"/>
</dbReference>
<dbReference type="AlphaFoldDB" id="A0A3N4URT6"/>
<gene>
    <name evidence="2" type="ORF">EDC62_0460</name>
</gene>
<dbReference type="OrthoDB" id="5348353at2"/>
<evidence type="ECO:0000256" key="1">
    <source>
        <dbReference type="SAM" id="MobiDB-lite"/>
    </source>
</evidence>
<evidence type="ECO:0000313" key="2">
    <source>
        <dbReference type="EMBL" id="RPE72758.1"/>
    </source>
</evidence>
<dbReference type="EMBL" id="RKQL01000001">
    <property type="protein sequence ID" value="RPE72758.1"/>
    <property type="molecule type" value="Genomic_DNA"/>
</dbReference>
<dbReference type="Pfam" id="PF10636">
    <property type="entry name" value="hemP"/>
    <property type="match status" value="1"/>
</dbReference>
<sequence>MKTLTPCLPEPTTNPPDPAAAGSGFLPVRDRTSTAPPLIQSRDLLQGHGLVHIVHQGAVYRLQTTRQGKLILTK</sequence>
<dbReference type="Gene3D" id="2.10.70.10">
    <property type="entry name" value="Complement Module, domain 1"/>
    <property type="match status" value="1"/>
</dbReference>
<evidence type="ECO:0000313" key="3">
    <source>
        <dbReference type="Proteomes" id="UP000272193"/>
    </source>
</evidence>
<organism evidence="2 3">
    <name type="scientific">Tibeticola sediminis</name>
    <dbReference type="NCBI Taxonomy" id="1917811"/>
    <lineage>
        <taxon>Bacteria</taxon>
        <taxon>Pseudomonadati</taxon>
        <taxon>Pseudomonadota</taxon>
        <taxon>Betaproteobacteria</taxon>
        <taxon>Burkholderiales</taxon>
        <taxon>Comamonadaceae</taxon>
        <taxon>Tibeticola</taxon>
    </lineage>
</organism>
<accession>A0A3N4URT6</accession>
<proteinExistence type="predicted"/>
<dbReference type="InterPro" id="IPR019600">
    <property type="entry name" value="Hemin_uptake_protein_HemP"/>
</dbReference>
<protein>
    <submittedName>
        <fullName evidence="2">Hemin uptake protein HemP</fullName>
    </submittedName>
</protein>
<feature type="region of interest" description="Disordered" evidence="1">
    <location>
        <begin position="1"/>
        <end position="33"/>
    </location>
</feature>
<reference evidence="2 3" key="1">
    <citation type="submission" date="2018-11" db="EMBL/GenBank/DDBJ databases">
        <title>Genomic Encyclopedia of Type Strains, Phase IV (KMG-IV): sequencing the most valuable type-strain genomes for metagenomic binning, comparative biology and taxonomic classification.</title>
        <authorList>
            <person name="Goeker M."/>
        </authorList>
    </citation>
    <scope>NUCLEOTIDE SEQUENCE [LARGE SCALE GENOMIC DNA]</scope>
    <source>
        <strain evidence="2 3">DSM 101684</strain>
    </source>
</reference>
<dbReference type="RefSeq" id="WP_124220025.1">
    <property type="nucleotide sequence ID" value="NZ_RKQL01000001.1"/>
</dbReference>
<comment type="caution">
    <text evidence="2">The sequence shown here is derived from an EMBL/GenBank/DDBJ whole genome shotgun (WGS) entry which is preliminary data.</text>
</comment>